<protein>
    <submittedName>
        <fullName evidence="4">GNAT family N-acetyltransferase</fullName>
    </submittedName>
</protein>
<dbReference type="Pfam" id="PF00583">
    <property type="entry name" value="Acetyltransf_1"/>
    <property type="match status" value="1"/>
</dbReference>
<keyword evidence="2" id="KW-0012">Acyltransferase</keyword>
<dbReference type="Gene3D" id="3.40.630.30">
    <property type="match status" value="1"/>
</dbReference>
<dbReference type="EMBL" id="JAAIKE010000005">
    <property type="protein sequence ID" value="NEX47654.1"/>
    <property type="molecule type" value="Genomic_DNA"/>
</dbReference>
<evidence type="ECO:0000313" key="5">
    <source>
        <dbReference type="Proteomes" id="UP000481421"/>
    </source>
</evidence>
<dbReference type="InterPro" id="IPR050832">
    <property type="entry name" value="Bact_Acetyltransf"/>
</dbReference>
<name>A0A6B3RNI0_9RHOB</name>
<feature type="domain" description="N-acetyltransferase" evidence="3">
    <location>
        <begin position="14"/>
        <end position="164"/>
    </location>
</feature>
<keyword evidence="5" id="KW-1185">Reference proteome</keyword>
<comment type="caution">
    <text evidence="4">The sequence shown here is derived from an EMBL/GenBank/DDBJ whole genome shotgun (WGS) entry which is preliminary data.</text>
</comment>
<evidence type="ECO:0000313" key="4">
    <source>
        <dbReference type="EMBL" id="NEX47654.1"/>
    </source>
</evidence>
<reference evidence="4 5" key="1">
    <citation type="submission" date="2020-02" db="EMBL/GenBank/DDBJ databases">
        <title>Rhodobacter algicola sp. nov., isolated from microalga culture.</title>
        <authorList>
            <person name="Park C.-Y."/>
        </authorList>
    </citation>
    <scope>NUCLEOTIDE SEQUENCE [LARGE SCALE GENOMIC DNA]</scope>
    <source>
        <strain evidence="4 5">ETT8</strain>
    </source>
</reference>
<proteinExistence type="predicted"/>
<dbReference type="AlphaFoldDB" id="A0A6B3RNI0"/>
<dbReference type="GO" id="GO:0016747">
    <property type="term" value="F:acyltransferase activity, transferring groups other than amino-acyl groups"/>
    <property type="evidence" value="ECO:0007669"/>
    <property type="project" value="InterPro"/>
</dbReference>
<keyword evidence="1 4" id="KW-0808">Transferase</keyword>
<dbReference type="Proteomes" id="UP000481421">
    <property type="component" value="Unassembled WGS sequence"/>
</dbReference>
<dbReference type="SUPFAM" id="SSF55729">
    <property type="entry name" value="Acyl-CoA N-acyltransferases (Nat)"/>
    <property type="match status" value="1"/>
</dbReference>
<accession>A0A6B3RNI0</accession>
<dbReference type="RefSeq" id="WP_164613590.1">
    <property type="nucleotide sequence ID" value="NZ_JAAIKE010000005.1"/>
</dbReference>
<dbReference type="InterPro" id="IPR000182">
    <property type="entry name" value="GNAT_dom"/>
</dbReference>
<dbReference type="CDD" id="cd04301">
    <property type="entry name" value="NAT_SF"/>
    <property type="match status" value="1"/>
</dbReference>
<dbReference type="PANTHER" id="PTHR43877">
    <property type="entry name" value="AMINOALKYLPHOSPHONATE N-ACETYLTRANSFERASE-RELATED-RELATED"/>
    <property type="match status" value="1"/>
</dbReference>
<dbReference type="PROSITE" id="PS51186">
    <property type="entry name" value="GNAT"/>
    <property type="match status" value="1"/>
</dbReference>
<dbReference type="PANTHER" id="PTHR43877:SF2">
    <property type="entry name" value="AMINOALKYLPHOSPHONATE N-ACETYLTRANSFERASE-RELATED"/>
    <property type="match status" value="1"/>
</dbReference>
<evidence type="ECO:0000259" key="3">
    <source>
        <dbReference type="PROSITE" id="PS51186"/>
    </source>
</evidence>
<dbReference type="InterPro" id="IPR016181">
    <property type="entry name" value="Acyl_CoA_acyltransferase"/>
</dbReference>
<sequence length="164" mass="17679">MRETKIVIPNHPPVEIRPLAAAHLPEVHRMLIDLAAHHGDVATITPPMLRALVLDAPDLRGLVAFPADRPSRLPVGYALLTRRTDLITGRSGYDITHLFVQDVFRGRGIGRALVAAARDLAQAEGCKRLTIGTHPRNAGAALAYRAMGLVERPMPGPSFAVPLG</sequence>
<evidence type="ECO:0000256" key="2">
    <source>
        <dbReference type="ARBA" id="ARBA00023315"/>
    </source>
</evidence>
<evidence type="ECO:0000256" key="1">
    <source>
        <dbReference type="ARBA" id="ARBA00022679"/>
    </source>
</evidence>
<gene>
    <name evidence="4" type="ORF">G3572_15685</name>
</gene>
<organism evidence="4 5">
    <name type="scientific">Pseudotabrizicola algicola</name>
    <dbReference type="NCBI Taxonomy" id="2709381"/>
    <lineage>
        <taxon>Bacteria</taxon>
        <taxon>Pseudomonadati</taxon>
        <taxon>Pseudomonadota</taxon>
        <taxon>Alphaproteobacteria</taxon>
        <taxon>Rhodobacterales</taxon>
        <taxon>Paracoccaceae</taxon>
        <taxon>Pseudotabrizicola</taxon>
    </lineage>
</organism>